<evidence type="ECO:0000313" key="1">
    <source>
        <dbReference type="EMBL" id="KAG2283228.1"/>
    </source>
</evidence>
<reference evidence="1 2" key="1">
    <citation type="submission" date="2020-02" db="EMBL/GenBank/DDBJ databases">
        <authorList>
            <person name="Ma Q."/>
            <person name="Huang Y."/>
            <person name="Song X."/>
            <person name="Pei D."/>
        </authorList>
    </citation>
    <scope>NUCLEOTIDE SEQUENCE [LARGE SCALE GENOMIC DNA]</scope>
    <source>
        <strain evidence="1">Sxm20200214</strain>
        <tissue evidence="1">Leaf</tissue>
    </source>
</reference>
<dbReference type="AlphaFoldDB" id="A0A8X7R8H2"/>
<dbReference type="OrthoDB" id="744797at2759"/>
<evidence type="ECO:0000313" key="2">
    <source>
        <dbReference type="Proteomes" id="UP000886595"/>
    </source>
</evidence>
<organism evidence="1 2">
    <name type="scientific">Brassica carinata</name>
    <name type="common">Ethiopian mustard</name>
    <name type="synonym">Abyssinian cabbage</name>
    <dbReference type="NCBI Taxonomy" id="52824"/>
    <lineage>
        <taxon>Eukaryota</taxon>
        <taxon>Viridiplantae</taxon>
        <taxon>Streptophyta</taxon>
        <taxon>Embryophyta</taxon>
        <taxon>Tracheophyta</taxon>
        <taxon>Spermatophyta</taxon>
        <taxon>Magnoliopsida</taxon>
        <taxon>eudicotyledons</taxon>
        <taxon>Gunneridae</taxon>
        <taxon>Pentapetalae</taxon>
        <taxon>rosids</taxon>
        <taxon>malvids</taxon>
        <taxon>Brassicales</taxon>
        <taxon>Brassicaceae</taxon>
        <taxon>Brassiceae</taxon>
        <taxon>Brassica</taxon>
    </lineage>
</organism>
<name>A0A8X7R8H2_BRACI</name>
<protein>
    <submittedName>
        <fullName evidence="1">Uncharacterized protein</fullName>
    </submittedName>
</protein>
<comment type="caution">
    <text evidence="1">The sequence shown here is derived from an EMBL/GenBank/DDBJ whole genome shotgun (WGS) entry which is preliminary data.</text>
</comment>
<dbReference type="Proteomes" id="UP000886595">
    <property type="component" value="Unassembled WGS sequence"/>
</dbReference>
<accession>A0A8X7R8H2</accession>
<gene>
    <name evidence="1" type="ORF">Bca52824_054448</name>
</gene>
<proteinExistence type="predicted"/>
<sequence>MSRSVKETERKRKALEIEGATVVIKFHTGYKSRSKWLKTVTHDLGEFESIFLPRSTQFPDLEKTFDVKLVHVPDLYRCYHN</sequence>
<dbReference type="EMBL" id="JAAMPC010000011">
    <property type="protein sequence ID" value="KAG2283228.1"/>
    <property type="molecule type" value="Genomic_DNA"/>
</dbReference>
<keyword evidence="2" id="KW-1185">Reference proteome</keyword>